<evidence type="ECO:0000256" key="1">
    <source>
        <dbReference type="SAM" id="Coils"/>
    </source>
</evidence>
<keyword evidence="2" id="KW-0418">Kinase</keyword>
<keyword evidence="1" id="KW-0175">Coiled coil</keyword>
<gene>
    <name evidence="2" type="ORF">F8M41_008522</name>
</gene>
<sequence>MQRDISRSSVNVIIYSDVKDVEDVVVTEMSLDITLFDAYKCIIEKLSSNDFRYKYYFYLDDDEWGQIKLDPTNTLSKSVRKISEIIGTKNEIQMKRELIINIDDGKIVQKYISSKKLESNLSEIRDELVKKRIILQDFKFLYFQQDDFQEVKLESERTMTLKEFLKNDDIIRVSFDKPFTIPCEPSESNLYENESIKNEEIEYLKHNIHICKLNHGLIFVKEGIKLGNNRSFDVVKPIHFKNDHSFIANLSVCKEKKDVFFIRNQIDQSLNDNLPPELQNIISYFHLSGDKRNAYFTVVNKRFEVYLKKEYIKPSEKLINAVNEAIEGIDDYLSYLKLLNIFAAFGNFFAQKIVLGQKLYTYFNMDSQEFIKSNYYANKAKEIDENTEKKINEAQENLVNCKIEWSINDDFRKNESLKQNLKHIDTDFSSSKGNIVSRNDFYTWIDFCIKMKNSTELQVVEYGNFVSFYEIFDELTRNKIKKILETYKYENYLLRVLQLSDENENIESKEKILMMDNICVDMSVTYYRVKFKNKLRSNDYKLYGSVTMSGQQIEQISKNVIKFTAKNIFGFSIIVESIYEEDKKVNINWMLVGNPEIIENLYELENINFQNFIVLAIGTESPKSQKKNLKINLSKFSKEAVFAYSFEYLSSNIVPSFKVDIKSIDDGKGIEVDISRIDNNGDDDNDDDEYQMHWCIYLTPIQSVAIGTKLTGFNSKFILEYKKSKVREKRWQNLI</sequence>
<dbReference type="OrthoDB" id="2422390at2759"/>
<dbReference type="GO" id="GO:0016301">
    <property type="term" value="F:kinase activity"/>
    <property type="evidence" value="ECO:0007669"/>
    <property type="project" value="UniProtKB-KW"/>
</dbReference>
<reference evidence="2 3" key="1">
    <citation type="journal article" date="2019" name="Environ. Microbiol.">
        <title>At the nexus of three kingdoms: the genome of the mycorrhizal fungus Gigaspora margarita provides insights into plant, endobacterial and fungal interactions.</title>
        <authorList>
            <person name="Venice F."/>
            <person name="Ghignone S."/>
            <person name="Salvioli di Fossalunga A."/>
            <person name="Amselem J."/>
            <person name="Novero M."/>
            <person name="Xianan X."/>
            <person name="Sedzielewska Toro K."/>
            <person name="Morin E."/>
            <person name="Lipzen A."/>
            <person name="Grigoriev I.V."/>
            <person name="Henrissat B."/>
            <person name="Martin F.M."/>
            <person name="Bonfante P."/>
        </authorList>
    </citation>
    <scope>NUCLEOTIDE SEQUENCE [LARGE SCALE GENOMIC DNA]</scope>
    <source>
        <strain evidence="2 3">BEG34</strain>
    </source>
</reference>
<dbReference type="Proteomes" id="UP000439903">
    <property type="component" value="Unassembled WGS sequence"/>
</dbReference>
<accession>A0A8H4B4I1</accession>
<comment type="caution">
    <text evidence="2">The sequence shown here is derived from an EMBL/GenBank/DDBJ whole genome shotgun (WGS) entry which is preliminary data.</text>
</comment>
<keyword evidence="2" id="KW-0808">Transferase</keyword>
<dbReference type="AlphaFoldDB" id="A0A8H4B4I1"/>
<feature type="coiled-coil region" evidence="1">
    <location>
        <begin position="377"/>
        <end position="404"/>
    </location>
</feature>
<evidence type="ECO:0000313" key="3">
    <source>
        <dbReference type="Proteomes" id="UP000439903"/>
    </source>
</evidence>
<keyword evidence="3" id="KW-1185">Reference proteome</keyword>
<organism evidence="2 3">
    <name type="scientific">Gigaspora margarita</name>
    <dbReference type="NCBI Taxonomy" id="4874"/>
    <lineage>
        <taxon>Eukaryota</taxon>
        <taxon>Fungi</taxon>
        <taxon>Fungi incertae sedis</taxon>
        <taxon>Mucoromycota</taxon>
        <taxon>Glomeromycotina</taxon>
        <taxon>Glomeromycetes</taxon>
        <taxon>Diversisporales</taxon>
        <taxon>Gigasporaceae</taxon>
        <taxon>Gigaspora</taxon>
    </lineage>
</organism>
<name>A0A8H4B4I1_GIGMA</name>
<protein>
    <submittedName>
        <fullName evidence="2">Kinase-like protein</fullName>
    </submittedName>
</protein>
<dbReference type="EMBL" id="WTPW01000020">
    <property type="protein sequence ID" value="KAF0558601.1"/>
    <property type="molecule type" value="Genomic_DNA"/>
</dbReference>
<evidence type="ECO:0000313" key="2">
    <source>
        <dbReference type="EMBL" id="KAF0558601.1"/>
    </source>
</evidence>
<proteinExistence type="predicted"/>